<dbReference type="EMBL" id="MU839837">
    <property type="protein sequence ID" value="KAK1753809.1"/>
    <property type="molecule type" value="Genomic_DNA"/>
</dbReference>
<keyword evidence="2" id="KW-1185">Reference proteome</keyword>
<gene>
    <name evidence="1" type="ORF">QBC47DRAFT_430829</name>
</gene>
<organism evidence="1 2">
    <name type="scientific">Echria macrotheca</name>
    <dbReference type="NCBI Taxonomy" id="438768"/>
    <lineage>
        <taxon>Eukaryota</taxon>
        <taxon>Fungi</taxon>
        <taxon>Dikarya</taxon>
        <taxon>Ascomycota</taxon>
        <taxon>Pezizomycotina</taxon>
        <taxon>Sordariomycetes</taxon>
        <taxon>Sordariomycetidae</taxon>
        <taxon>Sordariales</taxon>
        <taxon>Schizotheciaceae</taxon>
        <taxon>Echria</taxon>
    </lineage>
</organism>
<dbReference type="Proteomes" id="UP001239445">
    <property type="component" value="Unassembled WGS sequence"/>
</dbReference>
<dbReference type="AlphaFoldDB" id="A0AAJ0FA35"/>
<reference evidence="1" key="1">
    <citation type="submission" date="2023-06" db="EMBL/GenBank/DDBJ databases">
        <title>Genome-scale phylogeny and comparative genomics of the fungal order Sordariales.</title>
        <authorList>
            <consortium name="Lawrence Berkeley National Laboratory"/>
            <person name="Hensen N."/>
            <person name="Bonometti L."/>
            <person name="Westerberg I."/>
            <person name="Brannstrom I.O."/>
            <person name="Guillou S."/>
            <person name="Cros-Aarteil S."/>
            <person name="Calhoun S."/>
            <person name="Haridas S."/>
            <person name="Kuo A."/>
            <person name="Mondo S."/>
            <person name="Pangilinan J."/>
            <person name="Riley R."/>
            <person name="Labutti K."/>
            <person name="Andreopoulos B."/>
            <person name="Lipzen A."/>
            <person name="Chen C."/>
            <person name="Yanf M."/>
            <person name="Daum C."/>
            <person name="Ng V."/>
            <person name="Clum A."/>
            <person name="Steindorff A."/>
            <person name="Ohm R."/>
            <person name="Martin F."/>
            <person name="Silar P."/>
            <person name="Natvig D."/>
            <person name="Lalanne C."/>
            <person name="Gautier V."/>
            <person name="Ament-Velasquez S.L."/>
            <person name="Kruys A."/>
            <person name="Hutchinson M.I."/>
            <person name="Powell A.J."/>
            <person name="Barry K."/>
            <person name="Miller A.N."/>
            <person name="Grigoriev I.V."/>
            <person name="Debuchy R."/>
            <person name="Gladieux P."/>
            <person name="Thoren M.H."/>
            <person name="Johannesson H."/>
        </authorList>
    </citation>
    <scope>NUCLEOTIDE SEQUENCE</scope>
    <source>
        <strain evidence="1">PSN4</strain>
    </source>
</reference>
<sequence length="108" mass="11982">MTPVIDGQYYDRATGELRNSNNHEVHMAPPAVGIVIRNVHENALECTFRAARRSPMDALLCHILRVVTKHKLTLDSVVAKTYTICVVLADELTVGGFYKIAQEMVSGE</sequence>
<protein>
    <submittedName>
        <fullName evidence="1">Uncharacterized protein</fullName>
    </submittedName>
</protein>
<proteinExistence type="predicted"/>
<comment type="caution">
    <text evidence="1">The sequence shown here is derived from an EMBL/GenBank/DDBJ whole genome shotgun (WGS) entry which is preliminary data.</text>
</comment>
<accession>A0AAJ0FA35</accession>
<evidence type="ECO:0000313" key="2">
    <source>
        <dbReference type="Proteomes" id="UP001239445"/>
    </source>
</evidence>
<name>A0AAJ0FA35_9PEZI</name>
<evidence type="ECO:0000313" key="1">
    <source>
        <dbReference type="EMBL" id="KAK1753809.1"/>
    </source>
</evidence>